<dbReference type="AlphaFoldDB" id="A0A7C9KK31"/>
<name>A0A7C9KK31_9SPHN</name>
<accession>A0A7C9KK31</accession>
<dbReference type="RefSeq" id="WP_055536906.1">
    <property type="nucleotide sequence ID" value="NZ_WEFI01000011.1"/>
</dbReference>
<dbReference type="Proteomes" id="UP000481327">
    <property type="component" value="Unassembled WGS sequence"/>
</dbReference>
<sequence length="73" mass="7660">MADAAYELHDIARPGGWDQGAAEDAVSAFEIHVQTLATLHPDAHDVLDVAGRIAAELRRLLCLPADTDSGAPA</sequence>
<reference evidence="1 2" key="1">
    <citation type="submission" date="2019-09" db="EMBL/GenBank/DDBJ databases">
        <title>Polymorphobacter sp. isolated from a lake in China.</title>
        <authorList>
            <person name="Liu Z."/>
        </authorList>
    </citation>
    <scope>NUCLEOTIDE SEQUENCE [LARGE SCALE GENOMIC DNA]</scope>
    <source>
        <strain evidence="1 2">D40P</strain>
    </source>
</reference>
<evidence type="ECO:0000313" key="1">
    <source>
        <dbReference type="EMBL" id="MQT18740.1"/>
    </source>
</evidence>
<comment type="caution">
    <text evidence="1">The sequence shown here is derived from an EMBL/GenBank/DDBJ whole genome shotgun (WGS) entry which is preliminary data.</text>
</comment>
<organism evidence="1 2">
    <name type="scientific">Sandarakinorhabdus fusca</name>
    <dbReference type="NCBI Taxonomy" id="1439888"/>
    <lineage>
        <taxon>Bacteria</taxon>
        <taxon>Pseudomonadati</taxon>
        <taxon>Pseudomonadota</taxon>
        <taxon>Alphaproteobacteria</taxon>
        <taxon>Sphingomonadales</taxon>
        <taxon>Sphingosinicellaceae</taxon>
        <taxon>Sandarakinorhabdus</taxon>
    </lineage>
</organism>
<keyword evidence="2" id="KW-1185">Reference proteome</keyword>
<gene>
    <name evidence="1" type="ORF">F3168_15945</name>
</gene>
<protein>
    <submittedName>
        <fullName evidence="1">Uncharacterized protein</fullName>
    </submittedName>
</protein>
<dbReference type="EMBL" id="WIOL01000011">
    <property type="protein sequence ID" value="MQT18740.1"/>
    <property type="molecule type" value="Genomic_DNA"/>
</dbReference>
<evidence type="ECO:0000313" key="2">
    <source>
        <dbReference type="Proteomes" id="UP000481327"/>
    </source>
</evidence>
<proteinExistence type="predicted"/>